<organism evidence="2 3">
    <name type="scientific">Melipona bicolor</name>
    <dbReference type="NCBI Taxonomy" id="60889"/>
    <lineage>
        <taxon>Eukaryota</taxon>
        <taxon>Metazoa</taxon>
        <taxon>Ecdysozoa</taxon>
        <taxon>Arthropoda</taxon>
        <taxon>Hexapoda</taxon>
        <taxon>Insecta</taxon>
        <taxon>Pterygota</taxon>
        <taxon>Neoptera</taxon>
        <taxon>Endopterygota</taxon>
        <taxon>Hymenoptera</taxon>
        <taxon>Apocrita</taxon>
        <taxon>Aculeata</taxon>
        <taxon>Apoidea</taxon>
        <taxon>Anthophila</taxon>
        <taxon>Apidae</taxon>
        <taxon>Melipona</taxon>
    </lineage>
</organism>
<dbReference type="Proteomes" id="UP001177670">
    <property type="component" value="Unassembled WGS sequence"/>
</dbReference>
<feature type="region of interest" description="Disordered" evidence="1">
    <location>
        <begin position="28"/>
        <end position="73"/>
    </location>
</feature>
<evidence type="ECO:0000313" key="3">
    <source>
        <dbReference type="Proteomes" id="UP001177670"/>
    </source>
</evidence>
<dbReference type="AlphaFoldDB" id="A0AA40KLA7"/>
<sequence length="128" mass="14925">MDRDRENAKVETPIDVSTEIEKVVAAAERGRSCVDGCQERRDTARKRNEQRHEPPRNEEEQKKEEEEEEEKEEQLVIRRERIHRQDGVVATRNPLSKFSTCGARETPRKVRVATMPEVRLLGESRSSK</sequence>
<reference evidence="2" key="1">
    <citation type="submission" date="2021-10" db="EMBL/GenBank/DDBJ databases">
        <title>Melipona bicolor Genome sequencing and assembly.</title>
        <authorList>
            <person name="Araujo N.S."/>
            <person name="Arias M.C."/>
        </authorList>
    </citation>
    <scope>NUCLEOTIDE SEQUENCE</scope>
    <source>
        <strain evidence="2">USP_2M_L1-L4_2017</strain>
        <tissue evidence="2">Whole body</tissue>
    </source>
</reference>
<feature type="compositionally biased region" description="Basic and acidic residues" evidence="1">
    <location>
        <begin position="28"/>
        <end position="64"/>
    </location>
</feature>
<accession>A0AA40KLA7</accession>
<dbReference type="EMBL" id="JAHYIQ010000017">
    <property type="protein sequence ID" value="KAK1124614.1"/>
    <property type="molecule type" value="Genomic_DNA"/>
</dbReference>
<gene>
    <name evidence="2" type="ORF">K0M31_005988</name>
</gene>
<keyword evidence="3" id="KW-1185">Reference proteome</keyword>
<proteinExistence type="predicted"/>
<name>A0AA40KLA7_9HYME</name>
<protein>
    <submittedName>
        <fullName evidence="2">Uncharacterized protein</fullName>
    </submittedName>
</protein>
<comment type="caution">
    <text evidence="2">The sequence shown here is derived from an EMBL/GenBank/DDBJ whole genome shotgun (WGS) entry which is preliminary data.</text>
</comment>
<evidence type="ECO:0000313" key="2">
    <source>
        <dbReference type="EMBL" id="KAK1124614.1"/>
    </source>
</evidence>
<evidence type="ECO:0000256" key="1">
    <source>
        <dbReference type="SAM" id="MobiDB-lite"/>
    </source>
</evidence>